<dbReference type="SFLD" id="SFLDG01150">
    <property type="entry name" value="Main.1:_Beta-like"/>
    <property type="match status" value="1"/>
</dbReference>
<dbReference type="SFLD" id="SFLDS00019">
    <property type="entry name" value="Glutathione_Transferase_(cytos"/>
    <property type="match status" value="1"/>
</dbReference>
<dbReference type="Proteomes" id="UP001589844">
    <property type="component" value="Unassembled WGS sequence"/>
</dbReference>
<dbReference type="CDD" id="cd03188">
    <property type="entry name" value="GST_C_Beta"/>
    <property type="match status" value="1"/>
</dbReference>
<gene>
    <name evidence="3" type="ORF">ACFFJH_06750</name>
</gene>
<feature type="domain" description="GST C-terminal" evidence="2">
    <location>
        <begin position="100"/>
        <end position="227"/>
    </location>
</feature>
<dbReference type="Gene3D" id="3.40.30.10">
    <property type="entry name" value="Glutaredoxin"/>
    <property type="match status" value="1"/>
</dbReference>
<accession>A0ABV6IF47</accession>
<feature type="domain" description="GST N-terminal" evidence="1">
    <location>
        <begin position="1"/>
        <end position="90"/>
    </location>
</feature>
<dbReference type="Gene3D" id="1.20.1050.10">
    <property type="match status" value="1"/>
</dbReference>
<comment type="caution">
    <text evidence="3">The sequence shown here is derived from an EMBL/GenBank/DDBJ whole genome shotgun (WGS) entry which is preliminary data.</text>
</comment>
<evidence type="ECO:0000313" key="3">
    <source>
        <dbReference type="EMBL" id="MFC0349499.1"/>
    </source>
</evidence>
<evidence type="ECO:0000259" key="1">
    <source>
        <dbReference type="PROSITE" id="PS50404"/>
    </source>
</evidence>
<dbReference type="InterPro" id="IPR010987">
    <property type="entry name" value="Glutathione-S-Trfase_C-like"/>
</dbReference>
<keyword evidence="4" id="KW-1185">Reference proteome</keyword>
<dbReference type="RefSeq" id="WP_390211147.1">
    <property type="nucleotide sequence ID" value="NZ_JBHLXJ010000007.1"/>
</dbReference>
<dbReference type="EMBL" id="JBHLXJ010000007">
    <property type="protein sequence ID" value="MFC0349499.1"/>
    <property type="molecule type" value="Genomic_DNA"/>
</dbReference>
<dbReference type="InterPro" id="IPR036249">
    <property type="entry name" value="Thioredoxin-like_sf"/>
</dbReference>
<dbReference type="InterPro" id="IPR036282">
    <property type="entry name" value="Glutathione-S-Trfase_C_sf"/>
</dbReference>
<dbReference type="Pfam" id="PF14497">
    <property type="entry name" value="GST_C_3"/>
    <property type="match status" value="1"/>
</dbReference>
<proteinExistence type="predicted"/>
<protein>
    <submittedName>
        <fullName evidence="3">Glutathione S-transferase family protein</fullName>
    </submittedName>
</protein>
<name>A0ABV6IF47_9BURK</name>
<organism evidence="3 4">
    <name type="scientific">Undibacterium danionis</name>
    <dbReference type="NCBI Taxonomy" id="1812100"/>
    <lineage>
        <taxon>Bacteria</taxon>
        <taxon>Pseudomonadati</taxon>
        <taxon>Pseudomonadota</taxon>
        <taxon>Betaproteobacteria</taxon>
        <taxon>Burkholderiales</taxon>
        <taxon>Oxalobacteraceae</taxon>
        <taxon>Undibacterium</taxon>
    </lineage>
</organism>
<dbReference type="InterPro" id="IPR004046">
    <property type="entry name" value="GST_C"/>
</dbReference>
<sequence>MTQLFYSPGTACLAPHFLLEELGLPYELVLVDTSKQEHQQEAYLRLNPKGKIPLLIDTTEGAEEVDKGMFYLTESAAICLYLADKYATQQNASHFCPPLASLERARLYQWMMYFSNTLQAELLSYFYPERLADNAQTAEQIKQHAEQRVAEMLSYIDAELAQSEGDFFLGKSLSIADLFLFMLCRWTRNMHKPARTYKHLAPYLARLVERPAIKNSFAQEGLVHPLY</sequence>
<dbReference type="InterPro" id="IPR004045">
    <property type="entry name" value="Glutathione_S-Trfase_N"/>
</dbReference>
<dbReference type="InterPro" id="IPR040079">
    <property type="entry name" value="Glutathione_S-Trfase"/>
</dbReference>
<dbReference type="Pfam" id="PF13409">
    <property type="entry name" value="GST_N_2"/>
    <property type="match status" value="1"/>
</dbReference>
<dbReference type="PANTHER" id="PTHR44051">
    <property type="entry name" value="GLUTATHIONE S-TRANSFERASE-RELATED"/>
    <property type="match status" value="1"/>
</dbReference>
<reference evidence="3 4" key="1">
    <citation type="submission" date="2024-09" db="EMBL/GenBank/DDBJ databases">
        <authorList>
            <person name="Sun Q."/>
            <person name="Mori K."/>
        </authorList>
    </citation>
    <scope>NUCLEOTIDE SEQUENCE [LARGE SCALE GENOMIC DNA]</scope>
    <source>
        <strain evidence="3 4">CCM 8677</strain>
    </source>
</reference>
<dbReference type="SFLD" id="SFLDG00358">
    <property type="entry name" value="Main_(cytGST)"/>
    <property type="match status" value="1"/>
</dbReference>
<evidence type="ECO:0000259" key="2">
    <source>
        <dbReference type="PROSITE" id="PS50405"/>
    </source>
</evidence>
<evidence type="ECO:0000313" key="4">
    <source>
        <dbReference type="Proteomes" id="UP001589844"/>
    </source>
</evidence>
<dbReference type="SUPFAM" id="SSF47616">
    <property type="entry name" value="GST C-terminal domain-like"/>
    <property type="match status" value="1"/>
</dbReference>
<dbReference type="PROSITE" id="PS50404">
    <property type="entry name" value="GST_NTER"/>
    <property type="match status" value="1"/>
</dbReference>
<dbReference type="PROSITE" id="PS50405">
    <property type="entry name" value="GST_CTER"/>
    <property type="match status" value="1"/>
</dbReference>
<dbReference type="SUPFAM" id="SSF52833">
    <property type="entry name" value="Thioredoxin-like"/>
    <property type="match status" value="1"/>
</dbReference>
<dbReference type="CDD" id="cd03057">
    <property type="entry name" value="GST_N_Beta"/>
    <property type="match status" value="1"/>
</dbReference>
<dbReference type="PANTHER" id="PTHR44051:SF8">
    <property type="entry name" value="GLUTATHIONE S-TRANSFERASE GSTA"/>
    <property type="match status" value="1"/>
</dbReference>